<evidence type="ECO:0000313" key="11">
    <source>
        <dbReference type="Proteomes" id="UP001148018"/>
    </source>
</evidence>
<keyword evidence="5" id="KW-0040">ANK repeat</keyword>
<dbReference type="AlphaFoldDB" id="A0A9Q0I8Y8"/>
<dbReference type="InterPro" id="IPR005821">
    <property type="entry name" value="Ion_trans_dom"/>
</dbReference>
<organism evidence="10 11">
    <name type="scientific">Muraenolepis orangiensis</name>
    <name type="common">Patagonian moray cod</name>
    <dbReference type="NCBI Taxonomy" id="630683"/>
    <lineage>
        <taxon>Eukaryota</taxon>
        <taxon>Metazoa</taxon>
        <taxon>Chordata</taxon>
        <taxon>Craniata</taxon>
        <taxon>Vertebrata</taxon>
        <taxon>Euteleostomi</taxon>
        <taxon>Actinopterygii</taxon>
        <taxon>Neopterygii</taxon>
        <taxon>Teleostei</taxon>
        <taxon>Neoteleostei</taxon>
        <taxon>Acanthomorphata</taxon>
        <taxon>Zeiogadaria</taxon>
        <taxon>Gadariae</taxon>
        <taxon>Gadiformes</taxon>
        <taxon>Muraenolepidoidei</taxon>
        <taxon>Muraenolepididae</taxon>
        <taxon>Muraenolepis</taxon>
    </lineage>
</organism>
<evidence type="ECO:0000256" key="8">
    <source>
        <dbReference type="SAM" id="Phobius"/>
    </source>
</evidence>
<dbReference type="InterPro" id="IPR024862">
    <property type="entry name" value="TRPV"/>
</dbReference>
<accession>A0A9Q0I8Y8</accession>
<evidence type="ECO:0000256" key="5">
    <source>
        <dbReference type="ARBA" id="ARBA00023043"/>
    </source>
</evidence>
<evidence type="ECO:0000313" key="10">
    <source>
        <dbReference type="EMBL" id="KAJ3589630.1"/>
    </source>
</evidence>
<dbReference type="EMBL" id="JANIIK010000115">
    <property type="protein sequence ID" value="KAJ3589630.1"/>
    <property type="molecule type" value="Genomic_DNA"/>
</dbReference>
<dbReference type="Proteomes" id="UP001148018">
    <property type="component" value="Unassembled WGS sequence"/>
</dbReference>
<sequence>MILGDIMRFLFIYLVFLLGFSAAVVTLLIDPPAVNITKTRSLFEDCQKPTYRNFSYTTLELFKFTLGMGDLEFTEHYQYKEVFYVLLISYIILTYILLLNMLIRAITILDLEKGLPACLRTRLRSGVEKDLGSTGTGEDQRWCFRVEEVHWNKWNSDLGILNEDPGSRDGHFASAASDSAPGTGRRWRSVFGETNRRRPRHTQSQPSTEMRPLAATSPV</sequence>
<dbReference type="GO" id="GO:0098703">
    <property type="term" value="P:calcium ion import across plasma membrane"/>
    <property type="evidence" value="ECO:0007669"/>
    <property type="project" value="TreeGrafter"/>
</dbReference>
<evidence type="ECO:0000259" key="9">
    <source>
        <dbReference type="Pfam" id="PF00520"/>
    </source>
</evidence>
<feature type="transmembrane region" description="Helical" evidence="8">
    <location>
        <begin position="82"/>
        <end position="103"/>
    </location>
</feature>
<dbReference type="PANTHER" id="PTHR10582">
    <property type="entry name" value="TRANSIENT RECEPTOR POTENTIAL ION CHANNEL PROTEIN"/>
    <property type="match status" value="1"/>
</dbReference>
<dbReference type="GO" id="GO:0005262">
    <property type="term" value="F:calcium channel activity"/>
    <property type="evidence" value="ECO:0007669"/>
    <property type="project" value="TreeGrafter"/>
</dbReference>
<gene>
    <name evidence="10" type="ORF">NHX12_010474</name>
</gene>
<evidence type="ECO:0000256" key="7">
    <source>
        <dbReference type="SAM" id="MobiDB-lite"/>
    </source>
</evidence>
<evidence type="ECO:0000256" key="1">
    <source>
        <dbReference type="ARBA" id="ARBA00004141"/>
    </source>
</evidence>
<dbReference type="Pfam" id="PF00520">
    <property type="entry name" value="Ion_trans"/>
    <property type="match status" value="1"/>
</dbReference>
<feature type="region of interest" description="Disordered" evidence="7">
    <location>
        <begin position="171"/>
        <end position="219"/>
    </location>
</feature>
<keyword evidence="2 8" id="KW-0812">Transmembrane</keyword>
<evidence type="ECO:0000256" key="4">
    <source>
        <dbReference type="ARBA" id="ARBA00022989"/>
    </source>
</evidence>
<feature type="transmembrane region" description="Helical" evidence="8">
    <location>
        <begin position="9"/>
        <end position="29"/>
    </location>
</feature>
<evidence type="ECO:0000256" key="2">
    <source>
        <dbReference type="ARBA" id="ARBA00022692"/>
    </source>
</evidence>
<keyword evidence="11" id="KW-1185">Reference proteome</keyword>
<evidence type="ECO:0000256" key="6">
    <source>
        <dbReference type="ARBA" id="ARBA00023136"/>
    </source>
</evidence>
<comment type="caution">
    <text evidence="10">The sequence shown here is derived from an EMBL/GenBank/DDBJ whole genome shotgun (WGS) entry which is preliminary data.</text>
</comment>
<feature type="domain" description="Ion transport" evidence="9">
    <location>
        <begin position="2"/>
        <end position="105"/>
    </location>
</feature>
<proteinExistence type="predicted"/>
<keyword evidence="4 8" id="KW-1133">Transmembrane helix</keyword>
<name>A0A9Q0I8Y8_9TELE</name>
<keyword evidence="6 8" id="KW-0472">Membrane</keyword>
<reference evidence="10" key="1">
    <citation type="submission" date="2022-07" db="EMBL/GenBank/DDBJ databases">
        <title>Chromosome-level genome of Muraenolepis orangiensis.</title>
        <authorList>
            <person name="Kim J."/>
        </authorList>
    </citation>
    <scope>NUCLEOTIDE SEQUENCE</scope>
    <source>
        <strain evidence="10">KU_S4_2022</strain>
        <tissue evidence="10">Muscle</tissue>
    </source>
</reference>
<evidence type="ECO:0000256" key="3">
    <source>
        <dbReference type="ARBA" id="ARBA00022737"/>
    </source>
</evidence>
<comment type="subcellular location">
    <subcellularLocation>
        <location evidence="1">Membrane</location>
        <topology evidence="1">Multi-pass membrane protein</topology>
    </subcellularLocation>
</comment>
<keyword evidence="3" id="KW-0677">Repeat</keyword>
<dbReference type="GO" id="GO:0005886">
    <property type="term" value="C:plasma membrane"/>
    <property type="evidence" value="ECO:0007669"/>
    <property type="project" value="TreeGrafter"/>
</dbReference>
<protein>
    <recommendedName>
        <fullName evidence="9">Ion transport domain-containing protein</fullName>
    </recommendedName>
</protein>
<dbReference type="OrthoDB" id="533508at2759"/>
<dbReference type="PANTHER" id="PTHR10582:SF5">
    <property type="entry name" value="TRANSIENT RECEPTOR POTENTIAL CATION CHANNEL SUBFAMILY V MEMBER 2"/>
    <property type="match status" value="1"/>
</dbReference>